<dbReference type="InterPro" id="IPR050583">
    <property type="entry name" value="Mycobacterial_A85_antigen"/>
</dbReference>
<dbReference type="InterPro" id="IPR000801">
    <property type="entry name" value="Esterase-like"/>
</dbReference>
<dbReference type="Gene3D" id="3.40.50.1820">
    <property type="entry name" value="alpha/beta hydrolase"/>
    <property type="match status" value="1"/>
</dbReference>
<accession>A0A6J7SL30</accession>
<dbReference type="AlphaFoldDB" id="A0A6J7SL30"/>
<sequence>MIAKMHEIEKFQVRGIPGNVHKVRFGDRIVDYWAPRNPGQHILIAHDGQGVLDRRNNGINPRYRATWELGQSAIKIAEKHGLIPPTVICIYHTPYEEDPIGRLKEYTPAQYMNKKENWIVESYGVYQQQVESFVNFLTADQLISDITDVIVPEITGEIGQTITPTKTAILGASMGGLASIYAVIKRPDYFTTALSFSPHWIIGRDDLVEKMMGDLPKPGTHKLWMSRGTKGLDAHYEHAQDLANRIIRQRGYRDNTDLITRTLNRGAHTNASWARYVPTALDFWLRRG</sequence>
<dbReference type="Pfam" id="PF00756">
    <property type="entry name" value="Esterase"/>
    <property type="match status" value="1"/>
</dbReference>
<name>A0A6J7SL30_9ZZZZ</name>
<proteinExistence type="predicted"/>
<gene>
    <name evidence="1" type="ORF">UFOPK2942_00499</name>
    <name evidence="2" type="ORF">UFOPK4242_00437</name>
</gene>
<dbReference type="SUPFAM" id="SSF53474">
    <property type="entry name" value="alpha/beta-Hydrolases"/>
    <property type="match status" value="1"/>
</dbReference>
<dbReference type="EMBL" id="CAFBQC010000014">
    <property type="protein sequence ID" value="CAB5040970.1"/>
    <property type="molecule type" value="Genomic_DNA"/>
</dbReference>
<dbReference type="PANTHER" id="PTHR48098:SF6">
    <property type="entry name" value="FERRI-BACILLIBACTIN ESTERASE BESA"/>
    <property type="match status" value="1"/>
</dbReference>
<dbReference type="PANTHER" id="PTHR48098">
    <property type="entry name" value="ENTEROCHELIN ESTERASE-RELATED"/>
    <property type="match status" value="1"/>
</dbReference>
<dbReference type="EMBL" id="CAFAAA010000010">
    <property type="protein sequence ID" value="CAB4777679.1"/>
    <property type="molecule type" value="Genomic_DNA"/>
</dbReference>
<protein>
    <submittedName>
        <fullName evidence="2">Unannotated protein</fullName>
    </submittedName>
</protein>
<organism evidence="2">
    <name type="scientific">freshwater metagenome</name>
    <dbReference type="NCBI Taxonomy" id="449393"/>
    <lineage>
        <taxon>unclassified sequences</taxon>
        <taxon>metagenomes</taxon>
        <taxon>ecological metagenomes</taxon>
    </lineage>
</organism>
<dbReference type="InterPro" id="IPR029058">
    <property type="entry name" value="AB_hydrolase_fold"/>
</dbReference>
<evidence type="ECO:0000313" key="1">
    <source>
        <dbReference type="EMBL" id="CAB4777679.1"/>
    </source>
</evidence>
<reference evidence="2" key="1">
    <citation type="submission" date="2020-05" db="EMBL/GenBank/DDBJ databases">
        <authorList>
            <person name="Chiriac C."/>
            <person name="Salcher M."/>
            <person name="Ghai R."/>
            <person name="Kavagutti S V."/>
        </authorList>
    </citation>
    <scope>NUCLEOTIDE SEQUENCE</scope>
</reference>
<evidence type="ECO:0000313" key="2">
    <source>
        <dbReference type="EMBL" id="CAB5040970.1"/>
    </source>
</evidence>